<dbReference type="InterPro" id="IPR002491">
    <property type="entry name" value="ABC_transptr_periplasmic_BD"/>
</dbReference>
<proteinExistence type="inferred from homology"/>
<evidence type="ECO:0000256" key="2">
    <source>
        <dbReference type="ARBA" id="ARBA00008814"/>
    </source>
</evidence>
<dbReference type="PROSITE" id="PS50983">
    <property type="entry name" value="FE_B12_PBP"/>
    <property type="match status" value="1"/>
</dbReference>
<name>A0A3N2R5X0_9RHOB</name>
<dbReference type="GO" id="GO:1901678">
    <property type="term" value="P:iron coordination entity transport"/>
    <property type="evidence" value="ECO:0007669"/>
    <property type="project" value="UniProtKB-ARBA"/>
</dbReference>
<gene>
    <name evidence="8" type="ORF">EAT49_08915</name>
</gene>
<evidence type="ECO:0000256" key="4">
    <source>
        <dbReference type="ARBA" id="ARBA00022496"/>
    </source>
</evidence>
<keyword evidence="4" id="KW-0406">Ion transport</keyword>
<feature type="compositionally biased region" description="Low complexity" evidence="6">
    <location>
        <begin position="98"/>
        <end position="108"/>
    </location>
</feature>
<comment type="caution">
    <text evidence="8">The sequence shown here is derived from an EMBL/GenBank/DDBJ whole genome shotgun (WGS) entry which is preliminary data.</text>
</comment>
<evidence type="ECO:0000259" key="7">
    <source>
        <dbReference type="PROSITE" id="PS50983"/>
    </source>
</evidence>
<feature type="compositionally biased region" description="Polar residues" evidence="6">
    <location>
        <begin position="7"/>
        <end position="20"/>
    </location>
</feature>
<evidence type="ECO:0000313" key="9">
    <source>
        <dbReference type="Proteomes" id="UP000268016"/>
    </source>
</evidence>
<feature type="compositionally biased region" description="Low complexity" evidence="6">
    <location>
        <begin position="66"/>
        <end position="75"/>
    </location>
</feature>
<dbReference type="Gene3D" id="3.40.50.1980">
    <property type="entry name" value="Nitrogenase molybdenum iron protein domain"/>
    <property type="match status" value="2"/>
</dbReference>
<keyword evidence="4" id="KW-0410">Iron transport</keyword>
<dbReference type="InterPro" id="IPR051313">
    <property type="entry name" value="Bact_iron-sidero_bind"/>
</dbReference>
<keyword evidence="5" id="KW-0732">Signal</keyword>
<evidence type="ECO:0000256" key="5">
    <source>
        <dbReference type="ARBA" id="ARBA00022729"/>
    </source>
</evidence>
<dbReference type="OrthoDB" id="1846031at2"/>
<dbReference type="GO" id="GO:0030288">
    <property type="term" value="C:outer membrane-bounded periplasmic space"/>
    <property type="evidence" value="ECO:0007669"/>
    <property type="project" value="TreeGrafter"/>
</dbReference>
<protein>
    <recommendedName>
        <fullName evidence="7">Fe/B12 periplasmic-binding domain-containing protein</fullName>
    </recommendedName>
</protein>
<dbReference type="SUPFAM" id="SSF53807">
    <property type="entry name" value="Helical backbone' metal receptor"/>
    <property type="match status" value="1"/>
</dbReference>
<reference evidence="8 9" key="1">
    <citation type="submission" date="2018-10" db="EMBL/GenBank/DDBJ databases">
        <title>Histidinibacterium lentulum gen. nov., sp. nov., a marine bacterium from the culture broth of Picochlorum sp. 122.</title>
        <authorList>
            <person name="Wang G."/>
        </authorList>
    </citation>
    <scope>NUCLEOTIDE SEQUENCE [LARGE SCALE GENOMIC DNA]</scope>
    <source>
        <strain evidence="8 9">B17</strain>
    </source>
</reference>
<accession>A0A3N2R5X0</accession>
<keyword evidence="4" id="KW-0408">Iron</keyword>
<comment type="subcellular location">
    <subcellularLocation>
        <location evidence="1">Cell envelope</location>
    </subcellularLocation>
</comment>
<dbReference type="EMBL" id="RDRB01000004">
    <property type="protein sequence ID" value="ROU02798.1"/>
    <property type="molecule type" value="Genomic_DNA"/>
</dbReference>
<dbReference type="Pfam" id="PF01497">
    <property type="entry name" value="Peripla_BP_2"/>
    <property type="match status" value="1"/>
</dbReference>
<evidence type="ECO:0000256" key="3">
    <source>
        <dbReference type="ARBA" id="ARBA00022448"/>
    </source>
</evidence>
<feature type="domain" description="Fe/B12 periplasmic-binding" evidence="7">
    <location>
        <begin position="171"/>
        <end position="438"/>
    </location>
</feature>
<sequence length="446" mass="48233">MRGSGSLRPSLTCRSTTGPSSAPRRCRNSTATSSSPPSTDRRPTHPRTCAAISRRWCPGPATCCTPAARGRCSSSRARRPRPPPTTPCSPPPTPSSPSSPAARSSRCPTDSRPPTSCRTKIIRRQEMKTLHKTIALLLVATPAAAQDCPEGQRLFQHYAGETCIPENPQRIVTLQDQNGLLPLMELGVRPVGSAGHITSEGERIFRRMEGYDTSGIEWIGTYGGPPEAEAVAAMEPDLIVASPWPPEAPELYGEIAPVVVIDMFEQPLDAALYQFADLVGRTDRAAELEAEFLARAEEVRDRLGTALETTTVSVLTSSIEDGQFYPADPTQALGLILRELDPIRPQAESDLGSDREYRSIETIGDHSGDVMFQLVFDADERGDSDEFGAFTSHPLVAATPVAQAGQIYPLDGSRMVGSAWGKVMNGLDQIADVLTREDLNRDLVTE</sequence>
<evidence type="ECO:0000256" key="1">
    <source>
        <dbReference type="ARBA" id="ARBA00004196"/>
    </source>
</evidence>
<feature type="region of interest" description="Disordered" evidence="6">
    <location>
        <begin position="1"/>
        <end position="47"/>
    </location>
</feature>
<dbReference type="AlphaFoldDB" id="A0A3N2R5X0"/>
<evidence type="ECO:0000256" key="6">
    <source>
        <dbReference type="SAM" id="MobiDB-lite"/>
    </source>
</evidence>
<comment type="similarity">
    <text evidence="2">Belongs to the bacterial solute-binding protein 8 family.</text>
</comment>
<dbReference type="PANTHER" id="PTHR30532:SF24">
    <property type="entry name" value="FERRIC ENTEROBACTIN-BINDING PERIPLASMIC PROTEIN FEPB"/>
    <property type="match status" value="1"/>
</dbReference>
<organism evidence="8 9">
    <name type="scientific">Histidinibacterium lentulum</name>
    <dbReference type="NCBI Taxonomy" id="2480588"/>
    <lineage>
        <taxon>Bacteria</taxon>
        <taxon>Pseudomonadati</taxon>
        <taxon>Pseudomonadota</taxon>
        <taxon>Alphaproteobacteria</taxon>
        <taxon>Rhodobacterales</taxon>
        <taxon>Paracoccaceae</taxon>
        <taxon>Histidinibacterium</taxon>
    </lineage>
</organism>
<evidence type="ECO:0000313" key="8">
    <source>
        <dbReference type="EMBL" id="ROU02798.1"/>
    </source>
</evidence>
<keyword evidence="3" id="KW-0813">Transport</keyword>
<feature type="region of interest" description="Disordered" evidence="6">
    <location>
        <begin position="66"/>
        <end position="116"/>
    </location>
</feature>
<feature type="compositionally biased region" description="Low complexity" evidence="6">
    <location>
        <begin position="28"/>
        <end position="38"/>
    </location>
</feature>
<feature type="compositionally biased region" description="Pro residues" evidence="6">
    <location>
        <begin position="82"/>
        <end position="97"/>
    </location>
</feature>
<keyword evidence="9" id="KW-1185">Reference proteome</keyword>
<dbReference type="PANTHER" id="PTHR30532">
    <property type="entry name" value="IRON III DICITRATE-BINDING PERIPLASMIC PROTEIN"/>
    <property type="match status" value="1"/>
</dbReference>
<dbReference type="Proteomes" id="UP000268016">
    <property type="component" value="Unassembled WGS sequence"/>
</dbReference>